<gene>
    <name evidence="2" type="ORF">A2570_03435</name>
</gene>
<reference evidence="2 3" key="1">
    <citation type="journal article" date="2016" name="Nat. Commun.">
        <title>Thousands of microbial genomes shed light on interconnected biogeochemical processes in an aquifer system.</title>
        <authorList>
            <person name="Anantharaman K."/>
            <person name="Brown C.T."/>
            <person name="Hug L.A."/>
            <person name="Sharon I."/>
            <person name="Castelle C.J."/>
            <person name="Probst A.J."/>
            <person name="Thomas B.C."/>
            <person name="Singh A."/>
            <person name="Wilkins M.J."/>
            <person name="Karaoz U."/>
            <person name="Brodie E.L."/>
            <person name="Williams K.H."/>
            <person name="Hubbard S.S."/>
            <person name="Banfield J.F."/>
        </authorList>
    </citation>
    <scope>NUCLEOTIDE SEQUENCE [LARGE SCALE GENOMIC DNA]</scope>
</reference>
<sequence>MLKDRNESRRFAMTITFTFGTTFLVIGTLLCIFSWVDQLGIRGLVKSSGSNDHGVIIFKTAGLTLFLAGFEMVAFATRPGPILFIPGIIFMLSGRLLSPPSDTIGGKDERAHSVRLEFGRIMLILGALSFLNAFLTISPGN</sequence>
<comment type="caution">
    <text evidence="2">The sequence shown here is derived from an EMBL/GenBank/DDBJ whole genome shotgun (WGS) entry which is preliminary data.</text>
</comment>
<name>A0A1G1XJP2_9BACT</name>
<proteinExistence type="predicted"/>
<keyword evidence="1" id="KW-0472">Membrane</keyword>
<feature type="transmembrane region" description="Helical" evidence="1">
    <location>
        <begin position="82"/>
        <end position="98"/>
    </location>
</feature>
<feature type="transmembrane region" description="Helical" evidence="1">
    <location>
        <begin position="118"/>
        <end position="137"/>
    </location>
</feature>
<dbReference type="Proteomes" id="UP000178570">
    <property type="component" value="Unassembled WGS sequence"/>
</dbReference>
<feature type="transmembrane region" description="Helical" evidence="1">
    <location>
        <begin position="56"/>
        <end position="75"/>
    </location>
</feature>
<protein>
    <submittedName>
        <fullName evidence="2">Uncharacterized protein</fullName>
    </submittedName>
</protein>
<feature type="transmembrane region" description="Helical" evidence="1">
    <location>
        <begin position="12"/>
        <end position="36"/>
    </location>
</feature>
<dbReference type="EMBL" id="MHHY01000009">
    <property type="protein sequence ID" value="OGY40303.1"/>
    <property type="molecule type" value="Genomic_DNA"/>
</dbReference>
<keyword evidence="1" id="KW-1133">Transmembrane helix</keyword>
<evidence type="ECO:0000313" key="3">
    <source>
        <dbReference type="Proteomes" id="UP000178570"/>
    </source>
</evidence>
<evidence type="ECO:0000256" key="1">
    <source>
        <dbReference type="SAM" id="Phobius"/>
    </source>
</evidence>
<evidence type="ECO:0000313" key="2">
    <source>
        <dbReference type="EMBL" id="OGY40303.1"/>
    </source>
</evidence>
<keyword evidence="1" id="KW-0812">Transmembrane</keyword>
<accession>A0A1G1XJP2</accession>
<dbReference type="AlphaFoldDB" id="A0A1G1XJP2"/>
<organism evidence="2 3">
    <name type="scientific">Candidatus Brennerbacteria bacterium RIFOXYD1_FULL_41_16</name>
    <dbReference type="NCBI Taxonomy" id="1797529"/>
    <lineage>
        <taxon>Bacteria</taxon>
        <taxon>Candidatus Brenneribacteriota</taxon>
    </lineage>
</organism>